<organism evidence="1 2">
    <name type="scientific">Pyrrhoderma noxium</name>
    <dbReference type="NCBI Taxonomy" id="2282107"/>
    <lineage>
        <taxon>Eukaryota</taxon>
        <taxon>Fungi</taxon>
        <taxon>Dikarya</taxon>
        <taxon>Basidiomycota</taxon>
        <taxon>Agaricomycotina</taxon>
        <taxon>Agaricomycetes</taxon>
        <taxon>Hymenochaetales</taxon>
        <taxon>Hymenochaetaceae</taxon>
        <taxon>Pyrrhoderma</taxon>
    </lineage>
</organism>
<sequence>MLFVMSNAVHLVQKARTEVQTYASWCQHMRYLMRTTMVAVPNTISDTRCDIIVTFRSLLGGNERKGFFFLRKKKNNHVIVESKILDNL</sequence>
<name>A0A286UQW9_9AGAM</name>
<dbReference type="EMBL" id="NBII01000002">
    <property type="protein sequence ID" value="PAV21998.1"/>
    <property type="molecule type" value="Genomic_DNA"/>
</dbReference>
<accession>A0A286UQW9</accession>
<protein>
    <submittedName>
        <fullName evidence="1">Uncharacterized protein</fullName>
    </submittedName>
</protein>
<gene>
    <name evidence="1" type="ORF">PNOK_0195500</name>
</gene>
<dbReference type="InParanoid" id="A0A286UQW9"/>
<reference evidence="1 2" key="1">
    <citation type="journal article" date="2017" name="Mol. Ecol.">
        <title>Comparative and population genomic landscape of Phellinus noxius: A hypervariable fungus causing root rot in trees.</title>
        <authorList>
            <person name="Chung C.L."/>
            <person name="Lee T.J."/>
            <person name="Akiba M."/>
            <person name="Lee H.H."/>
            <person name="Kuo T.H."/>
            <person name="Liu D."/>
            <person name="Ke H.M."/>
            <person name="Yokoi T."/>
            <person name="Roa M.B."/>
            <person name="Lu M.J."/>
            <person name="Chang Y.Y."/>
            <person name="Ann P.J."/>
            <person name="Tsai J.N."/>
            <person name="Chen C.Y."/>
            <person name="Tzean S.S."/>
            <person name="Ota Y."/>
            <person name="Hattori T."/>
            <person name="Sahashi N."/>
            <person name="Liou R.F."/>
            <person name="Kikuchi T."/>
            <person name="Tsai I.J."/>
        </authorList>
    </citation>
    <scope>NUCLEOTIDE SEQUENCE [LARGE SCALE GENOMIC DNA]</scope>
    <source>
        <strain evidence="1 2">FFPRI411160</strain>
    </source>
</reference>
<evidence type="ECO:0000313" key="1">
    <source>
        <dbReference type="EMBL" id="PAV21998.1"/>
    </source>
</evidence>
<dbReference type="AlphaFoldDB" id="A0A286UQW9"/>
<keyword evidence="2" id="KW-1185">Reference proteome</keyword>
<comment type="caution">
    <text evidence="1">The sequence shown here is derived from an EMBL/GenBank/DDBJ whole genome shotgun (WGS) entry which is preliminary data.</text>
</comment>
<dbReference type="Proteomes" id="UP000217199">
    <property type="component" value="Unassembled WGS sequence"/>
</dbReference>
<proteinExistence type="predicted"/>
<evidence type="ECO:0000313" key="2">
    <source>
        <dbReference type="Proteomes" id="UP000217199"/>
    </source>
</evidence>